<accession>K0YI79</accession>
<feature type="transmembrane region" description="Helical" evidence="1">
    <location>
        <begin position="103"/>
        <end position="124"/>
    </location>
</feature>
<dbReference type="Proteomes" id="UP000006069">
    <property type="component" value="Unassembled WGS sequence"/>
</dbReference>
<proteinExistence type="predicted"/>
<reference evidence="2 3" key="1">
    <citation type="submission" date="2012-08" db="EMBL/GenBank/DDBJ databases">
        <title>The Genome Sequence of Slackia piriformis YIT 12062.</title>
        <authorList>
            <consortium name="The Broad Institute Genome Sequencing Platform"/>
            <person name="Earl A."/>
            <person name="Ward D."/>
            <person name="Feldgarden M."/>
            <person name="Gevers D."/>
            <person name="Morotomi M."/>
            <person name="Walker B."/>
            <person name="Young S.K."/>
            <person name="Zeng Q."/>
            <person name="Gargeya S."/>
            <person name="Fitzgerald M."/>
            <person name="Haas B."/>
            <person name="Abouelleil A."/>
            <person name="Alvarado L."/>
            <person name="Arachchi H.M."/>
            <person name="Berlin A.M."/>
            <person name="Chapman S.B."/>
            <person name="Goldberg J."/>
            <person name="Griggs A."/>
            <person name="Gujja S."/>
            <person name="Hansen M."/>
            <person name="Howarth C."/>
            <person name="Imamovic A."/>
            <person name="Larimer J."/>
            <person name="McCowen C."/>
            <person name="Montmayeur A."/>
            <person name="Murphy C."/>
            <person name="Neiman D."/>
            <person name="Pearson M."/>
            <person name="Priest M."/>
            <person name="Roberts A."/>
            <person name="Saif S."/>
            <person name="Shea T."/>
            <person name="Sisk P."/>
            <person name="Sykes S."/>
            <person name="Wortman J."/>
            <person name="Nusbaum C."/>
            <person name="Birren B."/>
        </authorList>
    </citation>
    <scope>NUCLEOTIDE SEQUENCE [LARGE SCALE GENOMIC DNA]</scope>
    <source>
        <strain evidence="2 3">YIT 12062</strain>
    </source>
</reference>
<dbReference type="PATRIC" id="fig|742818.3.peg.1876"/>
<organism evidence="2 3">
    <name type="scientific">Slackia piriformis YIT 12062</name>
    <dbReference type="NCBI Taxonomy" id="742818"/>
    <lineage>
        <taxon>Bacteria</taxon>
        <taxon>Bacillati</taxon>
        <taxon>Actinomycetota</taxon>
        <taxon>Coriobacteriia</taxon>
        <taxon>Eggerthellales</taxon>
        <taxon>Eggerthellaceae</taxon>
        <taxon>Slackia</taxon>
    </lineage>
</organism>
<feature type="transmembrane region" description="Helical" evidence="1">
    <location>
        <begin position="234"/>
        <end position="250"/>
    </location>
</feature>
<evidence type="ECO:0000313" key="2">
    <source>
        <dbReference type="EMBL" id="EJZ83257.1"/>
    </source>
</evidence>
<keyword evidence="3" id="KW-1185">Reference proteome</keyword>
<protein>
    <submittedName>
        <fullName evidence="2">Uncharacterized protein</fullName>
    </submittedName>
</protein>
<dbReference type="AlphaFoldDB" id="K0YI79"/>
<evidence type="ECO:0000313" key="3">
    <source>
        <dbReference type="Proteomes" id="UP000006069"/>
    </source>
</evidence>
<evidence type="ECO:0000256" key="1">
    <source>
        <dbReference type="SAM" id="Phobius"/>
    </source>
</evidence>
<dbReference type="OrthoDB" id="3174244at2"/>
<gene>
    <name evidence="2" type="ORF">HMPREF9451_01775</name>
</gene>
<name>K0YI79_9ACTN</name>
<keyword evidence="1" id="KW-0472">Membrane</keyword>
<keyword evidence="1" id="KW-1133">Transmembrane helix</keyword>
<sequence>MRTLEDDLKAYYRSRRVSADPAVKAAVADRVARECADIRAERDVAFDGMPLSVAEKIRCGQVADYAAFVAGQARFMGVRSWLLQAAVVALVVFVSWADPSGTMGLFACLAGAAIAVCGLPDIFASRMCGLVELERSCKFNARSVASARMTVLACANAVALFVSSCLIAAEGEVVLVVAQVFAPYFLTVGGCLAAARRMGASGALAASAAWGSIVVAVAYGLAIKCSWVYEMASWWIWGIVVVAAAAWMLFEARRWLSDMRFSPRVLAFDSSYVNR</sequence>
<feature type="transmembrane region" description="Helical" evidence="1">
    <location>
        <begin position="175"/>
        <end position="195"/>
    </location>
</feature>
<comment type="caution">
    <text evidence="2">The sequence shown here is derived from an EMBL/GenBank/DDBJ whole genome shotgun (WGS) entry which is preliminary data.</text>
</comment>
<dbReference type="HOGENOM" id="CLU_1011561_0_0_11"/>
<dbReference type="InParanoid" id="K0YI79"/>
<dbReference type="EMBL" id="ADMD01000009">
    <property type="protein sequence ID" value="EJZ83257.1"/>
    <property type="molecule type" value="Genomic_DNA"/>
</dbReference>
<feature type="transmembrane region" description="Helical" evidence="1">
    <location>
        <begin position="202"/>
        <end position="222"/>
    </location>
</feature>
<dbReference type="RefSeq" id="WP_009139953.1">
    <property type="nucleotide sequence ID" value="NZ_JH815199.1"/>
</dbReference>
<feature type="transmembrane region" description="Helical" evidence="1">
    <location>
        <begin position="81"/>
        <end position="97"/>
    </location>
</feature>
<keyword evidence="1" id="KW-0812">Transmembrane</keyword>
<feature type="transmembrane region" description="Helical" evidence="1">
    <location>
        <begin position="145"/>
        <end position="169"/>
    </location>
</feature>